<dbReference type="AlphaFoldDB" id="A0A545TQ16"/>
<proteinExistence type="inferred from homology"/>
<comment type="subcellular location">
    <subcellularLocation>
        <location evidence="1">Membrane</location>
        <topology evidence="1">Multi-pass membrane protein</topology>
    </subcellularLocation>
</comment>
<keyword evidence="9" id="KW-0645">Protease</keyword>
<keyword evidence="4" id="KW-0378">Hydrolase</keyword>
<dbReference type="InterPro" id="IPR035952">
    <property type="entry name" value="Rhomboid-like_sf"/>
</dbReference>
<dbReference type="OrthoDB" id="9813074at2"/>
<evidence type="ECO:0000313" key="10">
    <source>
        <dbReference type="Proteomes" id="UP000315252"/>
    </source>
</evidence>
<dbReference type="PANTHER" id="PTHR43731:SF14">
    <property type="entry name" value="PRESENILIN-ASSOCIATED RHOMBOID-LIKE PROTEIN, MITOCHONDRIAL"/>
    <property type="match status" value="1"/>
</dbReference>
<evidence type="ECO:0000256" key="6">
    <source>
        <dbReference type="ARBA" id="ARBA00023136"/>
    </source>
</evidence>
<accession>A0A545TQ16</accession>
<name>A0A545TQ16_9PROT</name>
<evidence type="ECO:0000313" key="9">
    <source>
        <dbReference type="EMBL" id="TQV79309.1"/>
    </source>
</evidence>
<reference evidence="9 10" key="1">
    <citation type="submission" date="2019-06" db="EMBL/GenBank/DDBJ databases">
        <title>Whole genome sequence for Rhodospirillaceae sp. R148.</title>
        <authorList>
            <person name="Wang G."/>
        </authorList>
    </citation>
    <scope>NUCLEOTIDE SEQUENCE [LARGE SCALE GENOMIC DNA]</scope>
    <source>
        <strain evidence="9 10">R148</strain>
    </source>
</reference>
<protein>
    <submittedName>
        <fullName evidence="9">Rhomboid family intramembrane serine protease</fullName>
    </submittedName>
</protein>
<feature type="domain" description="Peptidase S54 rhomboid" evidence="8">
    <location>
        <begin position="94"/>
        <end position="237"/>
    </location>
</feature>
<keyword evidence="3 7" id="KW-0812">Transmembrane</keyword>
<gene>
    <name evidence="9" type="ORF">FKG95_16815</name>
</gene>
<evidence type="ECO:0000259" key="8">
    <source>
        <dbReference type="Pfam" id="PF01694"/>
    </source>
</evidence>
<dbReference type="Pfam" id="PF01694">
    <property type="entry name" value="Rhomboid"/>
    <property type="match status" value="1"/>
</dbReference>
<evidence type="ECO:0000256" key="7">
    <source>
        <dbReference type="SAM" id="Phobius"/>
    </source>
</evidence>
<dbReference type="Proteomes" id="UP000315252">
    <property type="component" value="Unassembled WGS sequence"/>
</dbReference>
<comment type="caution">
    <text evidence="9">The sequence shown here is derived from an EMBL/GenBank/DDBJ whole genome shotgun (WGS) entry which is preliminary data.</text>
</comment>
<keyword evidence="10" id="KW-1185">Reference proteome</keyword>
<feature type="transmembrane region" description="Helical" evidence="7">
    <location>
        <begin position="130"/>
        <end position="149"/>
    </location>
</feature>
<feature type="transmembrane region" description="Helical" evidence="7">
    <location>
        <begin position="91"/>
        <end position="118"/>
    </location>
</feature>
<dbReference type="InterPro" id="IPR022764">
    <property type="entry name" value="Peptidase_S54_rhomboid_dom"/>
</dbReference>
<dbReference type="GO" id="GO:0016020">
    <property type="term" value="C:membrane"/>
    <property type="evidence" value="ECO:0007669"/>
    <property type="project" value="UniProtKB-SubCell"/>
</dbReference>
<keyword evidence="5 7" id="KW-1133">Transmembrane helix</keyword>
<dbReference type="Gene3D" id="1.20.1540.10">
    <property type="entry name" value="Rhomboid-like"/>
    <property type="match status" value="1"/>
</dbReference>
<evidence type="ECO:0000256" key="2">
    <source>
        <dbReference type="ARBA" id="ARBA00009045"/>
    </source>
</evidence>
<feature type="transmembrane region" description="Helical" evidence="7">
    <location>
        <begin position="38"/>
        <end position="57"/>
    </location>
</feature>
<dbReference type="GO" id="GO:0004252">
    <property type="term" value="F:serine-type endopeptidase activity"/>
    <property type="evidence" value="ECO:0007669"/>
    <property type="project" value="InterPro"/>
</dbReference>
<sequence length="275" mass="30453">MRRSAADPASHATDRRALMPFILPLDDDNPRIRLPHPWVNWTLIGLCFAVFLVQVVSPPTVEFNLIKTFGAIPRLVVGGPFESFTSIGMPAIASIVTYAFLHGDIIHLLLNMLVLWVYGDNVEDSMGHTNYLIFYAICGILAVFSQILINPSSTSPIIGASGAIAGVMGAYFVLYPKARLLVPIFIFPVYLPAYLVLSFWMLFQILAAFQADSAVAGVAWWAHIGGFVAGAVLIKFFRHKVHFDVAPHELPKGIEINSFSRDRNPKRARSRQDES</sequence>
<dbReference type="GO" id="GO:0006508">
    <property type="term" value="P:proteolysis"/>
    <property type="evidence" value="ECO:0007669"/>
    <property type="project" value="UniProtKB-KW"/>
</dbReference>
<feature type="transmembrane region" description="Helical" evidence="7">
    <location>
        <begin position="155"/>
        <end position="174"/>
    </location>
</feature>
<evidence type="ECO:0000256" key="1">
    <source>
        <dbReference type="ARBA" id="ARBA00004141"/>
    </source>
</evidence>
<evidence type="ECO:0000256" key="4">
    <source>
        <dbReference type="ARBA" id="ARBA00022801"/>
    </source>
</evidence>
<dbReference type="SUPFAM" id="SSF144091">
    <property type="entry name" value="Rhomboid-like"/>
    <property type="match status" value="1"/>
</dbReference>
<organism evidence="9 10">
    <name type="scientific">Denitrobaculum tricleocarpae</name>
    <dbReference type="NCBI Taxonomy" id="2591009"/>
    <lineage>
        <taxon>Bacteria</taxon>
        <taxon>Pseudomonadati</taxon>
        <taxon>Pseudomonadota</taxon>
        <taxon>Alphaproteobacteria</taxon>
        <taxon>Rhodospirillales</taxon>
        <taxon>Rhodospirillaceae</taxon>
        <taxon>Denitrobaculum</taxon>
    </lineage>
</organism>
<comment type="similarity">
    <text evidence="2">Belongs to the peptidase S54 family.</text>
</comment>
<dbReference type="PANTHER" id="PTHR43731">
    <property type="entry name" value="RHOMBOID PROTEASE"/>
    <property type="match status" value="1"/>
</dbReference>
<evidence type="ECO:0000256" key="5">
    <source>
        <dbReference type="ARBA" id="ARBA00022989"/>
    </source>
</evidence>
<keyword evidence="6 7" id="KW-0472">Membrane</keyword>
<dbReference type="EMBL" id="VHSH01000005">
    <property type="protein sequence ID" value="TQV79309.1"/>
    <property type="molecule type" value="Genomic_DNA"/>
</dbReference>
<dbReference type="InterPro" id="IPR050925">
    <property type="entry name" value="Rhomboid_protease_S54"/>
</dbReference>
<feature type="transmembrane region" description="Helical" evidence="7">
    <location>
        <begin position="181"/>
        <end position="206"/>
    </location>
</feature>
<feature type="transmembrane region" description="Helical" evidence="7">
    <location>
        <begin position="218"/>
        <end position="237"/>
    </location>
</feature>
<evidence type="ECO:0000256" key="3">
    <source>
        <dbReference type="ARBA" id="ARBA00022692"/>
    </source>
</evidence>